<comment type="caution">
    <text evidence="3">The sequence shown here is derived from an EMBL/GenBank/DDBJ whole genome shotgun (WGS) entry which is preliminary data.</text>
</comment>
<dbReference type="InterPro" id="IPR018146">
    <property type="entry name" value="Glyoxalase_1_CS"/>
</dbReference>
<evidence type="ECO:0000313" key="3">
    <source>
        <dbReference type="EMBL" id="MFD2598582.1"/>
    </source>
</evidence>
<dbReference type="PROSITE" id="PS51819">
    <property type="entry name" value="VOC"/>
    <property type="match status" value="1"/>
</dbReference>
<name>A0ABW5NL52_9SPHI</name>
<protein>
    <submittedName>
        <fullName evidence="3">VOC family protein</fullName>
    </submittedName>
</protein>
<evidence type="ECO:0000313" key="4">
    <source>
        <dbReference type="Proteomes" id="UP001597393"/>
    </source>
</evidence>
<dbReference type="InterPro" id="IPR029068">
    <property type="entry name" value="Glyas_Bleomycin-R_OHBP_Dase"/>
</dbReference>
<dbReference type="RefSeq" id="WP_380868603.1">
    <property type="nucleotide sequence ID" value="NZ_JBHUMA010000006.1"/>
</dbReference>
<keyword evidence="4" id="KW-1185">Reference proteome</keyword>
<sequence>MKLNLNQITIPVRDVEKSISFYEMLGLKLIVQALPHYARFVCKSGDSTFSLHQSNKFGTDNIWIYFETESLDQDVIELQTKGVVFESLPKEQKWLWKEARLKDPDGNQLILYYAGKNRKDPPWKI</sequence>
<proteinExistence type="predicted"/>
<reference evidence="4" key="1">
    <citation type="journal article" date="2019" name="Int. J. Syst. Evol. Microbiol.">
        <title>The Global Catalogue of Microorganisms (GCM) 10K type strain sequencing project: providing services to taxonomists for standard genome sequencing and annotation.</title>
        <authorList>
            <consortium name="The Broad Institute Genomics Platform"/>
            <consortium name="The Broad Institute Genome Sequencing Center for Infectious Disease"/>
            <person name="Wu L."/>
            <person name="Ma J."/>
        </authorList>
    </citation>
    <scope>NUCLEOTIDE SEQUENCE [LARGE SCALE GENOMIC DNA]</scope>
    <source>
        <strain evidence="4">KCTC 42248</strain>
    </source>
</reference>
<feature type="domain" description="VOC" evidence="2">
    <location>
        <begin position="4"/>
        <end position="114"/>
    </location>
</feature>
<accession>A0ABW5NL52</accession>
<keyword evidence="1" id="KW-0479">Metal-binding</keyword>
<evidence type="ECO:0000259" key="2">
    <source>
        <dbReference type="PROSITE" id="PS51819"/>
    </source>
</evidence>
<gene>
    <name evidence="3" type="ORF">ACFSQ3_06420</name>
</gene>
<dbReference type="PROSITE" id="PS00934">
    <property type="entry name" value="GLYOXALASE_I_1"/>
    <property type="match status" value="1"/>
</dbReference>
<dbReference type="SUPFAM" id="SSF54593">
    <property type="entry name" value="Glyoxalase/Bleomycin resistance protein/Dihydroxybiphenyl dioxygenase"/>
    <property type="match status" value="1"/>
</dbReference>
<organism evidence="3 4">
    <name type="scientific">Sphingobacterium corticis</name>
    <dbReference type="NCBI Taxonomy" id="1812823"/>
    <lineage>
        <taxon>Bacteria</taxon>
        <taxon>Pseudomonadati</taxon>
        <taxon>Bacteroidota</taxon>
        <taxon>Sphingobacteriia</taxon>
        <taxon>Sphingobacteriales</taxon>
        <taxon>Sphingobacteriaceae</taxon>
        <taxon>Sphingobacterium</taxon>
    </lineage>
</organism>
<dbReference type="InterPro" id="IPR037523">
    <property type="entry name" value="VOC_core"/>
</dbReference>
<dbReference type="Pfam" id="PF00903">
    <property type="entry name" value="Glyoxalase"/>
    <property type="match status" value="1"/>
</dbReference>
<dbReference type="Proteomes" id="UP001597393">
    <property type="component" value="Unassembled WGS sequence"/>
</dbReference>
<evidence type="ECO:0000256" key="1">
    <source>
        <dbReference type="ARBA" id="ARBA00022723"/>
    </source>
</evidence>
<dbReference type="InterPro" id="IPR004360">
    <property type="entry name" value="Glyas_Fos-R_dOase_dom"/>
</dbReference>
<dbReference type="EMBL" id="JBHUMA010000006">
    <property type="protein sequence ID" value="MFD2598582.1"/>
    <property type="molecule type" value="Genomic_DNA"/>
</dbReference>
<dbReference type="Gene3D" id="3.10.180.10">
    <property type="entry name" value="2,3-Dihydroxybiphenyl 1,2-Dioxygenase, domain 1"/>
    <property type="match status" value="1"/>
</dbReference>